<proteinExistence type="predicted"/>
<evidence type="ECO:0000313" key="1">
    <source>
        <dbReference type="EMBL" id="KAL3308997.1"/>
    </source>
</evidence>
<reference evidence="1 2" key="1">
    <citation type="submission" date="2024-11" db="EMBL/GenBank/DDBJ databases">
        <title>Adaptive evolution of stress response genes in parasites aligns with host niche diversity.</title>
        <authorList>
            <person name="Hahn C."/>
            <person name="Resl P."/>
        </authorList>
    </citation>
    <scope>NUCLEOTIDE SEQUENCE [LARGE SCALE GENOMIC DNA]</scope>
    <source>
        <strain evidence="1">EGGRZ-B1_66</strain>
        <tissue evidence="1">Body</tissue>
    </source>
</reference>
<comment type="caution">
    <text evidence="1">The sequence shown here is derived from an EMBL/GenBank/DDBJ whole genome shotgun (WGS) entry which is preliminary data.</text>
</comment>
<dbReference type="PROSITE" id="PS51257">
    <property type="entry name" value="PROKAR_LIPOPROTEIN"/>
    <property type="match status" value="1"/>
</dbReference>
<dbReference type="AlphaFoldDB" id="A0ABD2PQM6"/>
<sequence length="277" mass="29282">MAAFRGTGGNEAGGAAPQTPLLFAHSLSSCFDASVPNSAPSNKATVPIHGQAFTRTHANGATLFPSAATAQPSGFIPAGYSAAQAPSSIDPSLWLTANLQQHHFSAAFAHPQWATLFHPVVSTDSNPGKNAAVLEINPNLDQVSNGSLDSTMIPVFDKSHQHQNANNAQAQQMNGNLTSEVHPPVSMFNVLPNPNYTPATYVSDKGALMLSTNGSGYSTGSGDYTNGLEYPVNTAPNAFHTTSYEFGGFLPHHQQVRLMIILNDCFRICLIALIVVH</sequence>
<keyword evidence="2" id="KW-1185">Reference proteome</keyword>
<protein>
    <submittedName>
        <fullName evidence="1">Uncharacterized protein</fullName>
    </submittedName>
</protein>
<organism evidence="1 2">
    <name type="scientific">Cichlidogyrus casuarinus</name>
    <dbReference type="NCBI Taxonomy" id="1844966"/>
    <lineage>
        <taxon>Eukaryota</taxon>
        <taxon>Metazoa</taxon>
        <taxon>Spiralia</taxon>
        <taxon>Lophotrochozoa</taxon>
        <taxon>Platyhelminthes</taxon>
        <taxon>Monogenea</taxon>
        <taxon>Monopisthocotylea</taxon>
        <taxon>Dactylogyridea</taxon>
        <taxon>Ancyrocephalidae</taxon>
        <taxon>Cichlidogyrus</taxon>
    </lineage>
</organism>
<gene>
    <name evidence="1" type="ORF">Ciccas_012461</name>
</gene>
<dbReference type="Proteomes" id="UP001626550">
    <property type="component" value="Unassembled WGS sequence"/>
</dbReference>
<name>A0ABD2PQM6_9PLAT</name>
<accession>A0ABD2PQM6</accession>
<evidence type="ECO:0000313" key="2">
    <source>
        <dbReference type="Proteomes" id="UP001626550"/>
    </source>
</evidence>
<dbReference type="EMBL" id="JBJKFK010004427">
    <property type="protein sequence ID" value="KAL3308997.1"/>
    <property type="molecule type" value="Genomic_DNA"/>
</dbReference>